<proteinExistence type="inferred from homology"/>
<dbReference type="NCBIfam" id="TIGR03500">
    <property type="entry name" value="FliO_TIGR"/>
    <property type="match status" value="1"/>
</dbReference>
<evidence type="ECO:0000313" key="9">
    <source>
        <dbReference type="EMBL" id="SFB95900.1"/>
    </source>
</evidence>
<keyword evidence="3 7" id="KW-1133">Transmembrane helix</keyword>
<comment type="subcellular location">
    <subcellularLocation>
        <location evidence="7">Cell membrane</location>
    </subcellularLocation>
    <subcellularLocation>
        <location evidence="7">Bacterial flagellum basal body</location>
    </subcellularLocation>
</comment>
<keyword evidence="1 7" id="KW-1003">Cell membrane</keyword>
<dbReference type="Pfam" id="PF04347">
    <property type="entry name" value="FliO"/>
    <property type="match status" value="1"/>
</dbReference>
<organism evidence="9 10">
    <name type="scientific">Kushneria avicenniae</name>
    <dbReference type="NCBI Taxonomy" id="402385"/>
    <lineage>
        <taxon>Bacteria</taxon>
        <taxon>Pseudomonadati</taxon>
        <taxon>Pseudomonadota</taxon>
        <taxon>Gammaproteobacteria</taxon>
        <taxon>Oceanospirillales</taxon>
        <taxon>Halomonadaceae</taxon>
        <taxon>Kushneria</taxon>
    </lineage>
</organism>
<dbReference type="InterPro" id="IPR052205">
    <property type="entry name" value="FliO/MopB"/>
</dbReference>
<accession>A0A1I1FFQ6</accession>
<reference evidence="10" key="1">
    <citation type="submission" date="2016-10" db="EMBL/GenBank/DDBJ databases">
        <authorList>
            <person name="Varghese N."/>
            <person name="Submissions S."/>
        </authorList>
    </citation>
    <scope>NUCLEOTIDE SEQUENCE [LARGE SCALE GENOMIC DNA]</scope>
    <source>
        <strain evidence="10">DSM 23439</strain>
    </source>
</reference>
<evidence type="ECO:0000256" key="1">
    <source>
        <dbReference type="ARBA" id="ARBA00022475"/>
    </source>
</evidence>
<dbReference type="AlphaFoldDB" id="A0A1I1FFQ6"/>
<name>A0A1I1FFQ6_9GAMM</name>
<dbReference type="Proteomes" id="UP000199046">
    <property type="component" value="Unassembled WGS sequence"/>
</dbReference>
<evidence type="ECO:0000256" key="5">
    <source>
        <dbReference type="ARBA" id="ARBA00023143"/>
    </source>
</evidence>
<evidence type="ECO:0000256" key="4">
    <source>
        <dbReference type="ARBA" id="ARBA00023136"/>
    </source>
</evidence>
<dbReference type="PANTHER" id="PTHR38766">
    <property type="entry name" value="FLAGELLAR PROTEIN FLIO"/>
    <property type="match status" value="1"/>
</dbReference>
<dbReference type="GO" id="GO:0009425">
    <property type="term" value="C:bacterial-type flagellum basal body"/>
    <property type="evidence" value="ECO:0007669"/>
    <property type="project" value="UniProtKB-SubCell"/>
</dbReference>
<keyword evidence="9" id="KW-0966">Cell projection</keyword>
<dbReference type="EMBL" id="FOLY01000001">
    <property type="protein sequence ID" value="SFB95900.1"/>
    <property type="molecule type" value="Genomic_DNA"/>
</dbReference>
<evidence type="ECO:0000256" key="7">
    <source>
        <dbReference type="RuleBase" id="RU362064"/>
    </source>
</evidence>
<feature type="transmembrane region" description="Helical" evidence="7">
    <location>
        <begin position="67"/>
        <end position="85"/>
    </location>
</feature>
<dbReference type="PANTHER" id="PTHR38766:SF1">
    <property type="entry name" value="FLAGELLAR PROTEIN FLIO"/>
    <property type="match status" value="1"/>
</dbReference>
<keyword evidence="5 7" id="KW-0975">Bacterial flagellum</keyword>
<evidence type="ECO:0000256" key="6">
    <source>
        <dbReference type="ARBA" id="ARBA00037937"/>
    </source>
</evidence>
<evidence type="ECO:0000256" key="3">
    <source>
        <dbReference type="ARBA" id="ARBA00022989"/>
    </source>
</evidence>
<sequence>MTDSHTREATVSAPSDPSGLFIDGPLDARALESARHLVTPHVAVSSDTSAPSFSQDSNLGMAGLGKTALGLALVLLLIWGLGAIIKRMGPGRRLQGQSLRIVASQSVGARERVVVVEVDDTWLVLGVTPGSVNRLHEMPAKSQGLPGDADASSDQSMSARLSFSESFKRALAQRFDRRP</sequence>
<evidence type="ECO:0000313" key="10">
    <source>
        <dbReference type="Proteomes" id="UP000199046"/>
    </source>
</evidence>
<feature type="compositionally biased region" description="Low complexity" evidence="8">
    <location>
        <begin position="148"/>
        <end position="159"/>
    </location>
</feature>
<dbReference type="GO" id="GO:0044781">
    <property type="term" value="P:bacterial-type flagellum organization"/>
    <property type="evidence" value="ECO:0007669"/>
    <property type="project" value="UniProtKB-UniRule"/>
</dbReference>
<keyword evidence="9" id="KW-0969">Cilium</keyword>
<keyword evidence="9" id="KW-0282">Flagellum</keyword>
<evidence type="ECO:0000256" key="8">
    <source>
        <dbReference type="SAM" id="MobiDB-lite"/>
    </source>
</evidence>
<feature type="region of interest" description="Disordered" evidence="8">
    <location>
        <begin position="135"/>
        <end position="161"/>
    </location>
</feature>
<keyword evidence="4 7" id="KW-0472">Membrane</keyword>
<dbReference type="InterPro" id="IPR022781">
    <property type="entry name" value="Flagellar_biosynth_FliO"/>
</dbReference>
<keyword evidence="2 7" id="KW-0812">Transmembrane</keyword>
<comment type="similarity">
    <text evidence="6 7">Belongs to the FliO/MopB family.</text>
</comment>
<keyword evidence="10" id="KW-1185">Reference proteome</keyword>
<protein>
    <recommendedName>
        <fullName evidence="7">Flagellar protein</fullName>
    </recommendedName>
</protein>
<evidence type="ECO:0000256" key="2">
    <source>
        <dbReference type="ARBA" id="ARBA00022692"/>
    </source>
</evidence>
<dbReference type="STRING" id="402385.SAMN05421848_0040"/>
<gene>
    <name evidence="9" type="ORF">SAMN05421848_0040</name>
</gene>
<dbReference type="GO" id="GO:0005886">
    <property type="term" value="C:plasma membrane"/>
    <property type="evidence" value="ECO:0007669"/>
    <property type="project" value="UniProtKB-SubCell"/>
</dbReference>